<dbReference type="HAMAP" id="MF_00674">
    <property type="entry name" value="UPF0251"/>
    <property type="match status" value="1"/>
</dbReference>
<evidence type="ECO:0000313" key="5">
    <source>
        <dbReference type="EMBL" id="KUK96444.1"/>
    </source>
</evidence>
<feature type="coiled-coil region" evidence="3">
    <location>
        <begin position="131"/>
        <end position="158"/>
    </location>
</feature>
<protein>
    <recommendedName>
        <fullName evidence="2">UPF0251 protein XD72_1636</fullName>
    </recommendedName>
</protein>
<evidence type="ECO:0000256" key="2">
    <source>
        <dbReference type="HAMAP-Rule" id="MF_00674"/>
    </source>
</evidence>
<comment type="caution">
    <text evidence="5">The sequence shown here is derived from an EMBL/GenBank/DDBJ whole genome shotgun (WGS) entry which is preliminary data.</text>
</comment>
<dbReference type="PANTHER" id="PTHR37478">
    <property type="match status" value="1"/>
</dbReference>
<dbReference type="Pfam" id="PF02001">
    <property type="entry name" value="DUF134"/>
    <property type="match status" value="1"/>
</dbReference>
<dbReference type="Proteomes" id="UP000057043">
    <property type="component" value="Unassembled WGS sequence"/>
</dbReference>
<reference evidence="6 7" key="2">
    <citation type="journal article" date="2015" name="MBio">
        <title>Genome-Resolved Metagenomic Analysis Reveals Roles for Candidate Phyla and Other Microbial Community Members in Biogeochemical Transformations in Oil Reservoirs.</title>
        <authorList>
            <person name="Hu P."/>
            <person name="Tom L."/>
            <person name="Singh A."/>
            <person name="Thomas B.C."/>
            <person name="Baker B.J."/>
            <person name="Piceno Y.M."/>
            <person name="Andersen G.L."/>
            <person name="Banfield J.F."/>
        </authorList>
    </citation>
    <scope>NUCLEOTIDE SEQUENCE [LARGE SCALE GENOMIC DNA]</scope>
    <source>
        <strain evidence="4">57_489</strain>
    </source>
</reference>
<dbReference type="EMBL" id="LGHB01000013">
    <property type="protein sequence ID" value="KUK96444.1"/>
    <property type="molecule type" value="Genomic_DNA"/>
</dbReference>
<dbReference type="InterPro" id="IPR002852">
    <property type="entry name" value="UPF0251"/>
</dbReference>
<dbReference type="AlphaFoldDB" id="A0A117MCG7"/>
<proteinExistence type="inferred from homology"/>
<evidence type="ECO:0000313" key="4">
    <source>
        <dbReference type="EMBL" id="KUK43997.1"/>
    </source>
</evidence>
<gene>
    <name evidence="4" type="ORF">XD72_1636</name>
    <name evidence="5" type="ORF">XE07_1115</name>
</gene>
<name>A0A117MCG7_9EURY</name>
<keyword evidence="3" id="KW-0175">Coiled coil</keyword>
<accession>A0A117MCG7</accession>
<evidence type="ECO:0000256" key="1">
    <source>
        <dbReference type="ARBA" id="ARBA00009350"/>
    </source>
</evidence>
<sequence>MSPGRGRRRGQRWITEIPEKRRFEPEGTKRGEDVKISLEELEAIRLVDLLELQQQEAALYMGISRKAFWNDLRSGRKKVAAALVYGLGMTIEGGSYILREGAPKFGSSISETKPEAGKPIGDQIFLMEREMLAVEERLASISSRMEALKKRSAEYECED</sequence>
<evidence type="ECO:0000313" key="7">
    <source>
        <dbReference type="Proteomes" id="UP000057043"/>
    </source>
</evidence>
<dbReference type="Proteomes" id="UP000053961">
    <property type="component" value="Unassembled WGS sequence"/>
</dbReference>
<dbReference type="EMBL" id="LGFT01000038">
    <property type="protein sequence ID" value="KUK43997.1"/>
    <property type="molecule type" value="Genomic_DNA"/>
</dbReference>
<comment type="similarity">
    <text evidence="1 2">Belongs to the UPF0251 family.</text>
</comment>
<dbReference type="PANTHER" id="PTHR37478:SF2">
    <property type="entry name" value="UPF0251 PROTEIN TK0562"/>
    <property type="match status" value="1"/>
</dbReference>
<evidence type="ECO:0000313" key="6">
    <source>
        <dbReference type="Proteomes" id="UP000053961"/>
    </source>
</evidence>
<evidence type="ECO:0000256" key="3">
    <source>
        <dbReference type="SAM" id="Coils"/>
    </source>
</evidence>
<dbReference type="PATRIC" id="fig|301375.6.peg.2528"/>
<reference evidence="5" key="1">
    <citation type="journal article" date="2015" name="MBio">
        <title>Genome-resolved metagenomic analysis reveals roles for candidate phyla and other microbial community members in biogeochemical transformations in oil reservoirs.</title>
        <authorList>
            <person name="Hu P."/>
            <person name="Tom L."/>
            <person name="Singh A."/>
            <person name="Thomas B.C."/>
            <person name="Baker B.J."/>
            <person name="Piceno Y.M."/>
            <person name="Andersen G.L."/>
            <person name="Banfield J.F."/>
        </authorList>
    </citation>
    <scope>NUCLEOTIDE SEQUENCE [LARGE SCALE GENOMIC DNA]</scope>
    <source>
        <strain evidence="5">56_747</strain>
    </source>
</reference>
<organism evidence="5 6">
    <name type="scientific">Methanothrix harundinacea</name>
    <dbReference type="NCBI Taxonomy" id="301375"/>
    <lineage>
        <taxon>Archaea</taxon>
        <taxon>Methanobacteriati</taxon>
        <taxon>Methanobacteriota</taxon>
        <taxon>Stenosarchaea group</taxon>
        <taxon>Methanomicrobia</taxon>
        <taxon>Methanotrichales</taxon>
        <taxon>Methanotrichaceae</taxon>
        <taxon>Methanothrix</taxon>
    </lineage>
</organism>